<dbReference type="Pfam" id="PF07690">
    <property type="entry name" value="MFS_1"/>
    <property type="match status" value="1"/>
</dbReference>
<keyword evidence="5 7" id="KW-0472">Membrane</keyword>
<feature type="transmembrane region" description="Helical" evidence="7">
    <location>
        <begin position="377"/>
        <end position="397"/>
    </location>
</feature>
<feature type="domain" description="Major facilitator superfamily (MFS) profile" evidence="8">
    <location>
        <begin position="80"/>
        <end position="494"/>
    </location>
</feature>
<keyword evidence="2" id="KW-0813">Transport</keyword>
<feature type="transmembrane region" description="Helical" evidence="7">
    <location>
        <begin position="241"/>
        <end position="263"/>
    </location>
</feature>
<evidence type="ECO:0000256" key="7">
    <source>
        <dbReference type="SAM" id="Phobius"/>
    </source>
</evidence>
<feature type="transmembrane region" description="Helical" evidence="7">
    <location>
        <begin position="403"/>
        <end position="424"/>
    </location>
</feature>
<sequence>MSKISVQDKPRKSEYSPLIPSRTVDMGKLSEDGIATEEVPIDVEATQEPQKKRGWISRVWGKSELDAKERKYVRKVDLYLFSYIMLGYFIKSLDQTNISNAFVSGMKEDLKLYGNQRNYLTTYFNIGIIIGTVPCQMIQLKYIRPSILIPTCEILWSILVMAEAGAKNVETLYVLRFFIGFFESCSFPGYSALLGSWYAPGQLGKRIALFEQAGALSSMFAGYLQAGLYSGLNGRGGLSGWRWMFIADSLIGIPIAVWGFWAIPDLPHNTKAFYFSKEEREYGLERMERIGRAAPRKLTWKSVKRIYTGWHLWAFIFPYVMVANAGLGPSFFNLWLKAEKYSVVLVNTIPTAGSALQVIFALIFGTIADASGKRMHTANAASVCTIVANIILAIWYVPKAALWFAFFFSFVGNAVQPVIIAWGHEITQHDAELRQLLVATGNIFTYTFSATLPIALFPTYDAPHYKYAYQMLIMFGVLAIGGTYLLNYLYKRELATQKTRVTESGVVVVDRGDEEA</sequence>
<gene>
    <name evidence="9" type="ORF">PAC_16884</name>
</gene>
<dbReference type="OrthoDB" id="3639251at2759"/>
<feature type="transmembrane region" description="Helical" evidence="7">
    <location>
        <begin position="468"/>
        <end position="490"/>
    </location>
</feature>
<dbReference type="Gene3D" id="1.20.1250.20">
    <property type="entry name" value="MFS general substrate transporter like domains"/>
    <property type="match status" value="2"/>
</dbReference>
<comment type="similarity">
    <text evidence="6">Belongs to the major facilitator superfamily. Allantoate permease family.</text>
</comment>
<evidence type="ECO:0000256" key="5">
    <source>
        <dbReference type="ARBA" id="ARBA00023136"/>
    </source>
</evidence>
<evidence type="ECO:0000256" key="4">
    <source>
        <dbReference type="ARBA" id="ARBA00022989"/>
    </source>
</evidence>
<dbReference type="FunFam" id="1.20.1250.20:FF:000065">
    <property type="entry name" value="Putative MFS pantothenate transporter"/>
    <property type="match status" value="1"/>
</dbReference>
<evidence type="ECO:0000256" key="1">
    <source>
        <dbReference type="ARBA" id="ARBA00004141"/>
    </source>
</evidence>
<dbReference type="InterPro" id="IPR020846">
    <property type="entry name" value="MFS_dom"/>
</dbReference>
<feature type="transmembrane region" description="Helical" evidence="7">
    <location>
        <begin position="344"/>
        <end position="365"/>
    </location>
</feature>
<protein>
    <submittedName>
        <fullName evidence="9">Related to transporter protein</fullName>
    </submittedName>
</protein>
<feature type="transmembrane region" description="Helical" evidence="7">
    <location>
        <begin position="172"/>
        <end position="195"/>
    </location>
</feature>
<dbReference type="AlphaFoldDB" id="A0A1L7XPN9"/>
<feature type="transmembrane region" description="Helical" evidence="7">
    <location>
        <begin position="120"/>
        <end position="140"/>
    </location>
</feature>
<proteinExistence type="inferred from homology"/>
<dbReference type="InterPro" id="IPR011701">
    <property type="entry name" value="MFS"/>
</dbReference>
<dbReference type="EMBL" id="FJOG01000041">
    <property type="protein sequence ID" value="CZR66985.1"/>
    <property type="molecule type" value="Genomic_DNA"/>
</dbReference>
<dbReference type="Proteomes" id="UP000184330">
    <property type="component" value="Unassembled WGS sequence"/>
</dbReference>
<accession>A0A1L7XPN9</accession>
<reference evidence="9 10" key="1">
    <citation type="submission" date="2016-03" db="EMBL/GenBank/DDBJ databases">
        <authorList>
            <person name="Ploux O."/>
        </authorList>
    </citation>
    <scope>NUCLEOTIDE SEQUENCE [LARGE SCALE GENOMIC DNA]</scope>
    <source>
        <strain evidence="9 10">UAMH 11012</strain>
    </source>
</reference>
<dbReference type="GO" id="GO:0022857">
    <property type="term" value="F:transmembrane transporter activity"/>
    <property type="evidence" value="ECO:0007669"/>
    <property type="project" value="InterPro"/>
</dbReference>
<dbReference type="PANTHER" id="PTHR43791">
    <property type="entry name" value="PERMEASE-RELATED"/>
    <property type="match status" value="1"/>
</dbReference>
<name>A0A1L7XPN9_9HELO</name>
<evidence type="ECO:0000259" key="8">
    <source>
        <dbReference type="PROSITE" id="PS50850"/>
    </source>
</evidence>
<feature type="transmembrane region" description="Helical" evidence="7">
    <location>
        <begin position="310"/>
        <end position="332"/>
    </location>
</feature>
<feature type="transmembrane region" description="Helical" evidence="7">
    <location>
        <begin position="436"/>
        <end position="456"/>
    </location>
</feature>
<dbReference type="SUPFAM" id="SSF103473">
    <property type="entry name" value="MFS general substrate transporter"/>
    <property type="match status" value="1"/>
</dbReference>
<dbReference type="InterPro" id="IPR036259">
    <property type="entry name" value="MFS_trans_sf"/>
</dbReference>
<evidence type="ECO:0000313" key="9">
    <source>
        <dbReference type="EMBL" id="CZR66985.1"/>
    </source>
</evidence>
<evidence type="ECO:0000313" key="10">
    <source>
        <dbReference type="Proteomes" id="UP000184330"/>
    </source>
</evidence>
<dbReference type="PANTHER" id="PTHR43791:SF43">
    <property type="entry name" value="MAJOR FACILITATOR SUPERFAMILY (MFS) PROFILE DOMAIN-CONTAINING PROTEIN"/>
    <property type="match status" value="1"/>
</dbReference>
<organism evidence="9 10">
    <name type="scientific">Phialocephala subalpina</name>
    <dbReference type="NCBI Taxonomy" id="576137"/>
    <lineage>
        <taxon>Eukaryota</taxon>
        <taxon>Fungi</taxon>
        <taxon>Dikarya</taxon>
        <taxon>Ascomycota</taxon>
        <taxon>Pezizomycotina</taxon>
        <taxon>Leotiomycetes</taxon>
        <taxon>Helotiales</taxon>
        <taxon>Mollisiaceae</taxon>
        <taxon>Phialocephala</taxon>
        <taxon>Phialocephala fortinii species complex</taxon>
    </lineage>
</organism>
<dbReference type="GO" id="GO:0016020">
    <property type="term" value="C:membrane"/>
    <property type="evidence" value="ECO:0007669"/>
    <property type="project" value="UniProtKB-SubCell"/>
</dbReference>
<dbReference type="PROSITE" id="PS50850">
    <property type="entry name" value="MFS"/>
    <property type="match status" value="1"/>
</dbReference>
<evidence type="ECO:0000256" key="3">
    <source>
        <dbReference type="ARBA" id="ARBA00022692"/>
    </source>
</evidence>
<feature type="transmembrane region" description="Helical" evidence="7">
    <location>
        <begin position="207"/>
        <end position="229"/>
    </location>
</feature>
<keyword evidence="10" id="KW-1185">Reference proteome</keyword>
<evidence type="ECO:0000256" key="6">
    <source>
        <dbReference type="ARBA" id="ARBA00037968"/>
    </source>
</evidence>
<keyword evidence="3 7" id="KW-0812">Transmembrane</keyword>
<keyword evidence="4 7" id="KW-1133">Transmembrane helix</keyword>
<evidence type="ECO:0000256" key="2">
    <source>
        <dbReference type="ARBA" id="ARBA00022448"/>
    </source>
</evidence>
<comment type="subcellular location">
    <subcellularLocation>
        <location evidence="1">Membrane</location>
        <topology evidence="1">Multi-pass membrane protein</topology>
    </subcellularLocation>
</comment>